<dbReference type="EMBL" id="LLXU01000012">
    <property type="protein sequence ID" value="KRG48405.1"/>
    <property type="molecule type" value="Genomic_DNA"/>
</dbReference>
<organism evidence="1 2">
    <name type="scientific">Stenotrophomonas panacihumi</name>
    <dbReference type="NCBI Taxonomy" id="676599"/>
    <lineage>
        <taxon>Bacteria</taxon>
        <taxon>Pseudomonadati</taxon>
        <taxon>Pseudomonadota</taxon>
        <taxon>Gammaproteobacteria</taxon>
        <taxon>Lysobacterales</taxon>
        <taxon>Lysobacteraceae</taxon>
        <taxon>Stenotrophomonas</taxon>
    </lineage>
</organism>
<dbReference type="AlphaFoldDB" id="A0A0R0ATQ7"/>
<comment type="caution">
    <text evidence="1">The sequence shown here is derived from an EMBL/GenBank/DDBJ whole genome shotgun (WGS) entry which is preliminary data.</text>
</comment>
<accession>A0A0R0ATQ7</accession>
<proteinExistence type="predicted"/>
<keyword evidence="2" id="KW-1185">Reference proteome</keyword>
<sequence length="112" mass="13010">MAWIARDLSVSFELQANEKIHDLPRQDASSRRRALGLLQERLRLADACCQLAKLGILLNPRNDWAKLTWLTFKRQPERTECSLPVFCHSLISSMRCLCLLDPPYNGKRLFNR</sequence>
<gene>
    <name evidence="1" type="ORF">ARC20_17300</name>
</gene>
<evidence type="ECO:0000313" key="1">
    <source>
        <dbReference type="EMBL" id="KRG48405.1"/>
    </source>
</evidence>
<protein>
    <submittedName>
        <fullName evidence="1">Uncharacterized protein</fullName>
    </submittedName>
</protein>
<reference evidence="1 2" key="1">
    <citation type="submission" date="2015-10" db="EMBL/GenBank/DDBJ databases">
        <title>Genome sequencing and analysis of members of genus Stenotrophomonas.</title>
        <authorList>
            <person name="Patil P.P."/>
            <person name="Midha S."/>
            <person name="Patil P.B."/>
        </authorList>
    </citation>
    <scope>NUCLEOTIDE SEQUENCE [LARGE SCALE GENOMIC DNA]</scope>
    <source>
        <strain evidence="1 2">JCM 16536</strain>
    </source>
</reference>
<name>A0A0R0ATQ7_9GAMM</name>
<evidence type="ECO:0000313" key="2">
    <source>
        <dbReference type="Proteomes" id="UP000051802"/>
    </source>
</evidence>
<dbReference type="Proteomes" id="UP000051802">
    <property type="component" value="Unassembled WGS sequence"/>
</dbReference>